<keyword evidence="1" id="KW-0472">Membrane</keyword>
<evidence type="ECO:0000313" key="3">
    <source>
        <dbReference type="Proteomes" id="UP000291343"/>
    </source>
</evidence>
<comment type="caution">
    <text evidence="2">The sequence shown here is derived from an EMBL/GenBank/DDBJ whole genome shotgun (WGS) entry which is preliminary data.</text>
</comment>
<dbReference type="EMBL" id="QKKF02037264">
    <property type="protein sequence ID" value="RZF32390.1"/>
    <property type="molecule type" value="Genomic_DNA"/>
</dbReference>
<dbReference type="AlphaFoldDB" id="A0A482WGC3"/>
<gene>
    <name evidence="2" type="ORF">LSTR_LSTR001854</name>
</gene>
<keyword evidence="3" id="KW-1185">Reference proteome</keyword>
<accession>A0A482WGC3</accession>
<sequence>MGRNCVLSNAKPIGVVAAISSGIQGLVWASFYLVVLLQRYCVFSVGNNQSQTFKQYLAAYITAEGCPGTNGVLACVSLTGPEMLLPWLVIGVFGNLILAASSLALVLVLVKCSKETHFAFINTWIFFGLLTFAVDAGLTFLFSVDFMKLQSSTCLGDRGLAAIAVASLLLISTHGVLLTIANLAFIIFFFAVSVKLYIKYKIRNKEIDLVADWPSASSENSLFDFYNNKTKSDVVGIVNPIQEYPEYSAKGRWPTLRETAEQNRPPLRAWESRADLEDQRREHSAIVNNNNIINQQMGSVRMRKYIQIEPNRTVYNQPEVAGSFGKVGKNEYSTPSVSSLPSRNREIGLRRNLPSTFAPITPPTPPAPPLPPVNPKLKIATIPKFESSTKFSSSNEDAVKVAAAIEPDYTPPAVRKPFETVSGAPSGGLRQQKSAAMMSLHEAIKSRPPLKPVFSRMKSTDC</sequence>
<dbReference type="Proteomes" id="UP000291343">
    <property type="component" value="Unassembled WGS sequence"/>
</dbReference>
<feature type="transmembrane region" description="Helical" evidence="1">
    <location>
        <begin position="87"/>
        <end position="109"/>
    </location>
</feature>
<protein>
    <submittedName>
        <fullName evidence="2">Uncharacterized protein</fullName>
    </submittedName>
</protein>
<feature type="transmembrane region" description="Helical" evidence="1">
    <location>
        <begin position="162"/>
        <end position="192"/>
    </location>
</feature>
<dbReference type="InParanoid" id="A0A482WGC3"/>
<dbReference type="OrthoDB" id="10368684at2759"/>
<proteinExistence type="predicted"/>
<organism evidence="2 3">
    <name type="scientific">Laodelphax striatellus</name>
    <name type="common">Small brown planthopper</name>
    <name type="synonym">Delphax striatella</name>
    <dbReference type="NCBI Taxonomy" id="195883"/>
    <lineage>
        <taxon>Eukaryota</taxon>
        <taxon>Metazoa</taxon>
        <taxon>Ecdysozoa</taxon>
        <taxon>Arthropoda</taxon>
        <taxon>Hexapoda</taxon>
        <taxon>Insecta</taxon>
        <taxon>Pterygota</taxon>
        <taxon>Neoptera</taxon>
        <taxon>Paraneoptera</taxon>
        <taxon>Hemiptera</taxon>
        <taxon>Auchenorrhyncha</taxon>
        <taxon>Fulgoroidea</taxon>
        <taxon>Delphacidae</taxon>
        <taxon>Criomorphinae</taxon>
        <taxon>Laodelphax</taxon>
    </lineage>
</organism>
<feature type="transmembrane region" description="Helical" evidence="1">
    <location>
        <begin position="121"/>
        <end position="142"/>
    </location>
</feature>
<name>A0A482WGC3_LAOST</name>
<keyword evidence="1" id="KW-1133">Transmembrane helix</keyword>
<reference evidence="2 3" key="1">
    <citation type="journal article" date="2017" name="Gigascience">
        <title>Genome sequence of the small brown planthopper, Laodelphax striatellus.</title>
        <authorList>
            <person name="Zhu J."/>
            <person name="Jiang F."/>
            <person name="Wang X."/>
            <person name="Yang P."/>
            <person name="Bao Y."/>
            <person name="Zhao W."/>
            <person name="Wang W."/>
            <person name="Lu H."/>
            <person name="Wang Q."/>
            <person name="Cui N."/>
            <person name="Li J."/>
            <person name="Chen X."/>
            <person name="Luo L."/>
            <person name="Yu J."/>
            <person name="Kang L."/>
            <person name="Cui F."/>
        </authorList>
    </citation>
    <scope>NUCLEOTIDE SEQUENCE [LARGE SCALE GENOMIC DNA]</scope>
    <source>
        <strain evidence="2">Lst14</strain>
    </source>
</reference>
<keyword evidence="1" id="KW-0812">Transmembrane</keyword>
<feature type="transmembrane region" description="Helical" evidence="1">
    <location>
        <begin position="12"/>
        <end position="35"/>
    </location>
</feature>
<evidence type="ECO:0000313" key="2">
    <source>
        <dbReference type="EMBL" id="RZF32390.1"/>
    </source>
</evidence>
<evidence type="ECO:0000256" key="1">
    <source>
        <dbReference type="SAM" id="Phobius"/>
    </source>
</evidence>